<dbReference type="AlphaFoldDB" id="A0A9W8UJL3"/>
<evidence type="ECO:0000256" key="1">
    <source>
        <dbReference type="ARBA" id="ARBA00008056"/>
    </source>
</evidence>
<sequence length="319" mass="35837">MNTNNKDASLVIINYDALANKDVEEIQKLVQACESVGMFYLDLGNSRMKDVYKGIPSLLRAGNAFFDLPADCEEKNQSLREGMERGYHAAKTFEYYEIARDEYRQGRWTLPASLKPHEECITSTLHTLDRAIRTVLAELCNAVQVELPELSDNPTAASDTALKLVHKPPVQEPGAVVQPWHTDFGLMTMMWYEEVTAQIAVYDSKGNRTEDWQAVPVVDGALLVNIADELEAKSRGRLRSTVHRAVTPPGPRKTVYSLKTTSMHRRRRVVAEYLMHQPWAKVLPKCGWATIPALAGNVFLGIFLPSYHLADIVQPEEAL</sequence>
<organism evidence="3 4">
    <name type="scientific">Akanthomyces muscarius</name>
    <name type="common">Entomopathogenic fungus</name>
    <name type="synonym">Lecanicillium muscarium</name>
    <dbReference type="NCBI Taxonomy" id="2231603"/>
    <lineage>
        <taxon>Eukaryota</taxon>
        <taxon>Fungi</taxon>
        <taxon>Dikarya</taxon>
        <taxon>Ascomycota</taxon>
        <taxon>Pezizomycotina</taxon>
        <taxon>Sordariomycetes</taxon>
        <taxon>Hypocreomycetidae</taxon>
        <taxon>Hypocreales</taxon>
        <taxon>Cordycipitaceae</taxon>
        <taxon>Akanthomyces</taxon>
    </lineage>
</organism>
<dbReference type="InterPro" id="IPR050231">
    <property type="entry name" value="Iron_ascorbate_oxido_reductase"/>
</dbReference>
<dbReference type="Proteomes" id="UP001144673">
    <property type="component" value="Chromosome 3"/>
</dbReference>
<gene>
    <name evidence="3" type="ORF">LMH87_002775</name>
</gene>
<dbReference type="EMBL" id="JAJHUN010000010">
    <property type="protein sequence ID" value="KAJ4148297.1"/>
    <property type="molecule type" value="Genomic_DNA"/>
</dbReference>
<dbReference type="RefSeq" id="XP_056051238.1">
    <property type="nucleotide sequence ID" value="XM_056194287.1"/>
</dbReference>
<dbReference type="SUPFAM" id="SSF51197">
    <property type="entry name" value="Clavaminate synthase-like"/>
    <property type="match status" value="1"/>
</dbReference>
<dbReference type="Gene3D" id="2.60.120.330">
    <property type="entry name" value="B-lactam Antibiotic, Isopenicillin N Synthase, Chain"/>
    <property type="match status" value="1"/>
</dbReference>
<proteinExistence type="inferred from homology"/>
<dbReference type="InterPro" id="IPR044861">
    <property type="entry name" value="IPNS-like_FE2OG_OXY"/>
</dbReference>
<accession>A0A9W8UJL3</accession>
<protein>
    <recommendedName>
        <fullName evidence="2">Isopenicillin N synthase-like Fe(2+) 2OG dioxygenase domain-containing protein</fullName>
    </recommendedName>
</protein>
<dbReference type="PANTHER" id="PTHR47990">
    <property type="entry name" value="2-OXOGLUTARATE (2OG) AND FE(II)-DEPENDENT OXYGENASE SUPERFAMILY PROTEIN-RELATED"/>
    <property type="match status" value="1"/>
</dbReference>
<comment type="caution">
    <text evidence="3">The sequence shown here is derived from an EMBL/GenBank/DDBJ whole genome shotgun (WGS) entry which is preliminary data.</text>
</comment>
<keyword evidence="4" id="KW-1185">Reference proteome</keyword>
<dbReference type="Pfam" id="PF03171">
    <property type="entry name" value="2OG-FeII_Oxy"/>
    <property type="match status" value="1"/>
</dbReference>
<feature type="domain" description="Isopenicillin N synthase-like Fe(2+) 2OG dioxygenase" evidence="2">
    <location>
        <begin position="164"/>
        <end position="253"/>
    </location>
</feature>
<comment type="similarity">
    <text evidence="1">Belongs to the iron/ascorbate-dependent oxidoreductase family.</text>
</comment>
<reference evidence="3" key="1">
    <citation type="journal article" date="2023" name="Access Microbiol">
        <title>De-novo genome assembly for Akanthomyces muscarius, a biocontrol agent of insect agricultural pests.</title>
        <authorList>
            <person name="Erdos Z."/>
            <person name="Studholme D.J."/>
            <person name="Raymond B."/>
            <person name="Sharma M."/>
        </authorList>
    </citation>
    <scope>NUCLEOTIDE SEQUENCE</scope>
    <source>
        <strain evidence="3">Ve6</strain>
    </source>
</reference>
<evidence type="ECO:0000259" key="2">
    <source>
        <dbReference type="Pfam" id="PF03171"/>
    </source>
</evidence>
<dbReference type="GeneID" id="80889934"/>
<name>A0A9W8UJL3_AKAMU</name>
<evidence type="ECO:0000313" key="4">
    <source>
        <dbReference type="Proteomes" id="UP001144673"/>
    </source>
</evidence>
<dbReference type="InterPro" id="IPR027443">
    <property type="entry name" value="IPNS-like_sf"/>
</dbReference>
<evidence type="ECO:0000313" key="3">
    <source>
        <dbReference type="EMBL" id="KAJ4148297.1"/>
    </source>
</evidence>